<evidence type="ECO:0000313" key="2">
    <source>
        <dbReference type="EMBL" id="MBA0124378.1"/>
    </source>
</evidence>
<reference evidence="2 3" key="1">
    <citation type="submission" date="2020-07" db="EMBL/GenBank/DDBJ databases">
        <title>Genome of Haloechinothrix sp.</title>
        <authorList>
            <person name="Tang S.-K."/>
            <person name="Yang L."/>
            <person name="Zhu W.-Y."/>
        </authorList>
    </citation>
    <scope>NUCLEOTIDE SEQUENCE [LARGE SCALE GENOMIC DNA]</scope>
    <source>
        <strain evidence="2 3">YIM 98757</strain>
    </source>
</reference>
<proteinExistence type="predicted"/>
<feature type="domain" description="DUF397" evidence="1">
    <location>
        <begin position="18"/>
        <end position="68"/>
    </location>
</feature>
<evidence type="ECO:0000313" key="3">
    <source>
        <dbReference type="Proteomes" id="UP000582974"/>
    </source>
</evidence>
<dbReference type="Pfam" id="PF04149">
    <property type="entry name" value="DUF397"/>
    <property type="match status" value="1"/>
</dbReference>
<gene>
    <name evidence="2" type="ORF">H0B56_02350</name>
</gene>
<accession>A0A838A5S3</accession>
<dbReference type="AlphaFoldDB" id="A0A838A5S3"/>
<protein>
    <submittedName>
        <fullName evidence="2">DUF397 domain-containing protein</fullName>
    </submittedName>
</protein>
<evidence type="ECO:0000259" key="1">
    <source>
        <dbReference type="Pfam" id="PF04149"/>
    </source>
</evidence>
<dbReference type="RefSeq" id="WP_180891253.1">
    <property type="nucleotide sequence ID" value="NZ_JACCKD010000001.1"/>
</dbReference>
<name>A0A838A5S3_9PSEU</name>
<dbReference type="InterPro" id="IPR007278">
    <property type="entry name" value="DUF397"/>
</dbReference>
<dbReference type="EMBL" id="JACCKD010000001">
    <property type="protein sequence ID" value="MBA0124378.1"/>
    <property type="molecule type" value="Genomic_DNA"/>
</dbReference>
<dbReference type="Proteomes" id="UP000582974">
    <property type="component" value="Unassembled WGS sequence"/>
</dbReference>
<sequence length="80" mass="8765">MTDLPRTQITADKLDNVTWRKSSFSNDQGQCVEVAALNDGRIAVRNSNHPQASTVLFTRAEIAAWIKGCQAGEFDDLAQA</sequence>
<keyword evidence="3" id="KW-1185">Reference proteome</keyword>
<comment type="caution">
    <text evidence="2">The sequence shown here is derived from an EMBL/GenBank/DDBJ whole genome shotgun (WGS) entry which is preliminary data.</text>
</comment>
<organism evidence="2 3">
    <name type="scientific">Haloechinothrix aidingensis</name>
    <dbReference type="NCBI Taxonomy" id="2752311"/>
    <lineage>
        <taxon>Bacteria</taxon>
        <taxon>Bacillati</taxon>
        <taxon>Actinomycetota</taxon>
        <taxon>Actinomycetes</taxon>
        <taxon>Pseudonocardiales</taxon>
        <taxon>Pseudonocardiaceae</taxon>
        <taxon>Haloechinothrix</taxon>
    </lineage>
</organism>